<dbReference type="Gene3D" id="3.90.1170.40">
    <property type="entry name" value="Molybdopterin biosynthesis MoaE subunit"/>
    <property type="match status" value="1"/>
</dbReference>
<protein>
    <recommendedName>
        <fullName evidence="4">Molybdopterin synthase catalytic subunit</fullName>
        <ecNumber evidence="3">2.8.1.12</ecNumber>
    </recommendedName>
    <alternativeName>
        <fullName evidence="9">MPT synthase subunit 2</fullName>
    </alternativeName>
    <alternativeName>
        <fullName evidence="7">Molybdenum cofactor biosynthesis protein E</fullName>
    </alternativeName>
    <alternativeName>
        <fullName evidence="8">Molybdopterin-converting factor large subunit</fullName>
    </alternativeName>
    <alternativeName>
        <fullName evidence="10">Molybdopterin-converting factor subunit 2</fullName>
    </alternativeName>
</protein>
<evidence type="ECO:0000256" key="2">
    <source>
        <dbReference type="ARBA" id="ARBA00005426"/>
    </source>
</evidence>
<dbReference type="SUPFAM" id="SSF54690">
    <property type="entry name" value="Molybdopterin synthase subunit MoaE"/>
    <property type="match status" value="1"/>
</dbReference>
<keyword evidence="5" id="KW-0501">Molybdenum cofactor biosynthesis</keyword>
<dbReference type="InterPro" id="IPR036563">
    <property type="entry name" value="MoaE_sf"/>
</dbReference>
<dbReference type="KEGG" id="fmr:Fuma_03307"/>
<gene>
    <name evidence="13" type="primary">moaE</name>
    <name evidence="13" type="ORF">Fuma_03307</name>
</gene>
<reference evidence="13 14" key="1">
    <citation type="journal article" date="2016" name="Front. Microbiol.">
        <title>Fuerstia marisgermanicae gen. nov., sp. nov., an Unusual Member of the Phylum Planctomycetes from the German Wadden Sea.</title>
        <authorList>
            <person name="Kohn T."/>
            <person name="Heuer A."/>
            <person name="Jogler M."/>
            <person name="Vollmers J."/>
            <person name="Boedeker C."/>
            <person name="Bunk B."/>
            <person name="Rast P."/>
            <person name="Borchert D."/>
            <person name="Glockner I."/>
            <person name="Freese H.M."/>
            <person name="Klenk H.P."/>
            <person name="Overmann J."/>
            <person name="Kaster A.K."/>
            <person name="Rohde M."/>
            <person name="Wiegand S."/>
            <person name="Jogler C."/>
        </authorList>
    </citation>
    <scope>NUCLEOTIDE SEQUENCE [LARGE SCALE GENOMIC DNA]</scope>
    <source>
        <strain evidence="13 14">NH11</strain>
    </source>
</reference>
<dbReference type="AlphaFoldDB" id="A0A1P8WI02"/>
<evidence type="ECO:0000256" key="11">
    <source>
        <dbReference type="ARBA" id="ARBA00049878"/>
    </source>
</evidence>
<dbReference type="EMBL" id="CP017641">
    <property type="protein sequence ID" value="APZ93689.1"/>
    <property type="molecule type" value="Genomic_DNA"/>
</dbReference>
<keyword evidence="14" id="KW-1185">Reference proteome</keyword>
<dbReference type="Proteomes" id="UP000187735">
    <property type="component" value="Chromosome"/>
</dbReference>
<dbReference type="PANTHER" id="PTHR23404">
    <property type="entry name" value="MOLYBDOPTERIN SYNTHASE RELATED"/>
    <property type="match status" value="1"/>
</dbReference>
<evidence type="ECO:0000256" key="1">
    <source>
        <dbReference type="ARBA" id="ARBA00005046"/>
    </source>
</evidence>
<evidence type="ECO:0000256" key="5">
    <source>
        <dbReference type="ARBA" id="ARBA00023150"/>
    </source>
</evidence>
<sequence>MIELTTQPIDFTLVTDSVRTHVAGAVVLFMGTVREFTGDAQTSSLEYEAYPSMALQAMQQLETEACEKWPLHKVSMVHRTGHLDLGEIAVAVAVSAGHRKEAFEAGQWLIDALKERVPIWKKERYANGSTEWVHPDETNAGKRVGTPQGGAS</sequence>
<comment type="similarity">
    <text evidence="2">Belongs to the MoaE family.</text>
</comment>
<evidence type="ECO:0000313" key="14">
    <source>
        <dbReference type="Proteomes" id="UP000187735"/>
    </source>
</evidence>
<dbReference type="RefSeq" id="WP_077025117.1">
    <property type="nucleotide sequence ID" value="NZ_CP017641.1"/>
</dbReference>
<proteinExistence type="inferred from homology"/>
<evidence type="ECO:0000256" key="9">
    <source>
        <dbReference type="ARBA" id="ARBA00030781"/>
    </source>
</evidence>
<dbReference type="InterPro" id="IPR003448">
    <property type="entry name" value="Mopterin_biosynth_MoaE"/>
</dbReference>
<comment type="catalytic activity">
    <reaction evidence="11">
        <text>2 [molybdopterin-synthase sulfur-carrier protein]-C-terminal-Gly-aminoethanethioate + cyclic pyranopterin phosphate + H2O = molybdopterin + 2 [molybdopterin-synthase sulfur-carrier protein]-C-terminal Gly-Gly + 2 H(+)</text>
        <dbReference type="Rhea" id="RHEA:26333"/>
        <dbReference type="Rhea" id="RHEA-COMP:12202"/>
        <dbReference type="Rhea" id="RHEA-COMP:19907"/>
        <dbReference type="ChEBI" id="CHEBI:15377"/>
        <dbReference type="ChEBI" id="CHEBI:15378"/>
        <dbReference type="ChEBI" id="CHEBI:58698"/>
        <dbReference type="ChEBI" id="CHEBI:59648"/>
        <dbReference type="ChEBI" id="CHEBI:90778"/>
        <dbReference type="ChEBI" id="CHEBI:232372"/>
        <dbReference type="EC" id="2.8.1.12"/>
    </reaction>
</comment>
<evidence type="ECO:0000256" key="6">
    <source>
        <dbReference type="ARBA" id="ARBA00026066"/>
    </source>
</evidence>
<evidence type="ECO:0000256" key="3">
    <source>
        <dbReference type="ARBA" id="ARBA00011950"/>
    </source>
</evidence>
<comment type="subunit">
    <text evidence="6">Heterotetramer of 2 MoaD subunits and 2 MoaE subunits. Also stable as homodimer. The enzyme changes between these two forms during catalysis.</text>
</comment>
<dbReference type="CDD" id="cd00756">
    <property type="entry name" value="MoaE"/>
    <property type="match status" value="1"/>
</dbReference>
<keyword evidence="13" id="KW-0808">Transferase</keyword>
<name>A0A1P8WI02_9PLAN</name>
<evidence type="ECO:0000256" key="7">
    <source>
        <dbReference type="ARBA" id="ARBA00029745"/>
    </source>
</evidence>
<evidence type="ECO:0000256" key="4">
    <source>
        <dbReference type="ARBA" id="ARBA00013858"/>
    </source>
</evidence>
<dbReference type="GO" id="GO:0030366">
    <property type="term" value="F:molybdopterin synthase activity"/>
    <property type="evidence" value="ECO:0007669"/>
    <property type="project" value="UniProtKB-EC"/>
</dbReference>
<evidence type="ECO:0000256" key="8">
    <source>
        <dbReference type="ARBA" id="ARBA00030407"/>
    </source>
</evidence>
<dbReference type="EC" id="2.8.1.12" evidence="3"/>
<comment type="pathway">
    <text evidence="1">Cofactor biosynthesis; molybdopterin biosynthesis.</text>
</comment>
<dbReference type="STRING" id="1891926.Fuma_03307"/>
<dbReference type="GO" id="GO:0006777">
    <property type="term" value="P:Mo-molybdopterin cofactor biosynthetic process"/>
    <property type="evidence" value="ECO:0007669"/>
    <property type="project" value="UniProtKB-KW"/>
</dbReference>
<feature type="region of interest" description="Disordered" evidence="12">
    <location>
        <begin position="131"/>
        <end position="152"/>
    </location>
</feature>
<dbReference type="OrthoDB" id="9803224at2"/>
<evidence type="ECO:0000313" key="13">
    <source>
        <dbReference type="EMBL" id="APZ93689.1"/>
    </source>
</evidence>
<dbReference type="Pfam" id="PF02391">
    <property type="entry name" value="MoaE"/>
    <property type="match status" value="1"/>
</dbReference>
<organism evidence="13 14">
    <name type="scientific">Fuerstiella marisgermanici</name>
    <dbReference type="NCBI Taxonomy" id="1891926"/>
    <lineage>
        <taxon>Bacteria</taxon>
        <taxon>Pseudomonadati</taxon>
        <taxon>Planctomycetota</taxon>
        <taxon>Planctomycetia</taxon>
        <taxon>Planctomycetales</taxon>
        <taxon>Planctomycetaceae</taxon>
        <taxon>Fuerstiella</taxon>
    </lineage>
</organism>
<evidence type="ECO:0000256" key="10">
    <source>
        <dbReference type="ARBA" id="ARBA00032474"/>
    </source>
</evidence>
<evidence type="ECO:0000256" key="12">
    <source>
        <dbReference type="SAM" id="MobiDB-lite"/>
    </source>
</evidence>
<accession>A0A1P8WI02</accession>